<evidence type="ECO:0000313" key="3">
    <source>
        <dbReference type="EMBL" id="CAB4172401.1"/>
    </source>
</evidence>
<dbReference type="EMBL" id="LR797463">
    <property type="protein sequence ID" value="CAB4218391.1"/>
    <property type="molecule type" value="Genomic_DNA"/>
</dbReference>
<evidence type="ECO:0000313" key="2">
    <source>
        <dbReference type="EMBL" id="CAB4164280.1"/>
    </source>
</evidence>
<dbReference type="EMBL" id="LR798397">
    <property type="protein sequence ID" value="CAB5229112.1"/>
    <property type="molecule type" value="Genomic_DNA"/>
</dbReference>
<organism evidence="10">
    <name type="scientific">uncultured Caudovirales phage</name>
    <dbReference type="NCBI Taxonomy" id="2100421"/>
    <lineage>
        <taxon>Viruses</taxon>
        <taxon>Duplodnaviria</taxon>
        <taxon>Heunggongvirae</taxon>
        <taxon>Uroviricota</taxon>
        <taxon>Caudoviricetes</taxon>
        <taxon>Peduoviridae</taxon>
        <taxon>Maltschvirus</taxon>
        <taxon>Maltschvirus maltsch</taxon>
    </lineage>
</organism>
<evidence type="ECO:0000313" key="10">
    <source>
        <dbReference type="EMBL" id="CAB5229112.1"/>
    </source>
</evidence>
<evidence type="ECO:0000313" key="6">
    <source>
        <dbReference type="EMBL" id="CAB4187735.1"/>
    </source>
</evidence>
<dbReference type="EMBL" id="LR797060">
    <property type="protein sequence ID" value="CAB4183968.1"/>
    <property type="molecule type" value="Genomic_DNA"/>
</dbReference>
<dbReference type="EMBL" id="LR796470">
    <property type="protein sequence ID" value="CAB4146566.1"/>
    <property type="molecule type" value="Genomic_DNA"/>
</dbReference>
<evidence type="ECO:0000313" key="9">
    <source>
        <dbReference type="EMBL" id="CAB4218391.1"/>
    </source>
</evidence>
<evidence type="ECO:0000313" key="5">
    <source>
        <dbReference type="EMBL" id="CAB4183968.1"/>
    </source>
</evidence>
<evidence type="ECO:0000313" key="4">
    <source>
        <dbReference type="EMBL" id="CAB4177779.1"/>
    </source>
</evidence>
<evidence type="ECO:0000313" key="8">
    <source>
        <dbReference type="EMBL" id="CAB4214059.1"/>
    </source>
</evidence>
<gene>
    <name evidence="4" type="ORF">UFOVP1006_51</name>
    <name evidence="5" type="ORF">UFOVP1096_29</name>
    <name evidence="6" type="ORF">UFOVP1157_58</name>
    <name evidence="7" type="ORF">UFOVP1347_48</name>
    <name evidence="8" type="ORF">UFOVP1455_20</name>
    <name evidence="10" type="ORF">UFOVP1543_20</name>
    <name evidence="9" type="ORF">UFOVP1606_22</name>
    <name evidence="1" type="ORF">UFOVP497_37</name>
    <name evidence="2" type="ORF">UFOVP834_13</name>
    <name evidence="3" type="ORF">UFOVP922_58</name>
</gene>
<protein>
    <submittedName>
        <fullName evidence="10">Uncharacterized protein</fullName>
    </submittedName>
</protein>
<dbReference type="EMBL" id="LR797307">
    <property type="protein sequence ID" value="CAB4200532.1"/>
    <property type="molecule type" value="Genomic_DNA"/>
</dbReference>
<dbReference type="EMBL" id="LR797102">
    <property type="protein sequence ID" value="CAB4187735.1"/>
    <property type="molecule type" value="Genomic_DNA"/>
</dbReference>
<dbReference type="EMBL" id="LR796763">
    <property type="protein sequence ID" value="CAB4164280.1"/>
    <property type="molecule type" value="Genomic_DNA"/>
</dbReference>
<reference evidence="10" key="1">
    <citation type="submission" date="2020-05" db="EMBL/GenBank/DDBJ databases">
        <authorList>
            <person name="Chiriac C."/>
            <person name="Salcher M."/>
            <person name="Ghai R."/>
            <person name="Kavagutti S V."/>
        </authorList>
    </citation>
    <scope>NUCLEOTIDE SEQUENCE</scope>
</reference>
<dbReference type="EMBL" id="LR796953">
    <property type="protein sequence ID" value="CAB4177779.1"/>
    <property type="molecule type" value="Genomic_DNA"/>
</dbReference>
<evidence type="ECO:0000313" key="1">
    <source>
        <dbReference type="EMBL" id="CAB4146566.1"/>
    </source>
</evidence>
<dbReference type="EMBL" id="LR796881">
    <property type="protein sequence ID" value="CAB4172401.1"/>
    <property type="molecule type" value="Genomic_DNA"/>
</dbReference>
<dbReference type="EMBL" id="LR797405">
    <property type="protein sequence ID" value="CAB4214059.1"/>
    <property type="molecule type" value="Genomic_DNA"/>
</dbReference>
<sequence>MSYELALQALRPGSPWSLNGDTLAGLTWLDETNPRPTDEEIEAKAAEITEERERHKKVAAIVAERTRRLGIGFDYNFGDDRGVHRIGTSPADMIGWGEVSTYAGALLDSGDVTTQIAIFTDTGPCHVTAPEWRAIEIAAAVFRQPIWAKSFVLSASLPTDYTSDAQWS</sequence>
<proteinExistence type="predicted"/>
<name>A0A6J7XGW1_9CAUD</name>
<evidence type="ECO:0000313" key="7">
    <source>
        <dbReference type="EMBL" id="CAB4200532.1"/>
    </source>
</evidence>
<accession>A0A6J7XGW1</accession>